<dbReference type="EMBL" id="KF118358">
    <property type="protein sequence ID" value="AIA85619.1"/>
    <property type="molecule type" value="Genomic_DNA"/>
</dbReference>
<name>A0A060BRN7_9BACL</name>
<dbReference type="InterPro" id="IPR054363">
    <property type="entry name" value="GH95_cat"/>
</dbReference>
<protein>
    <submittedName>
        <fullName evidence="2">CAZy families GH95 protein</fullName>
    </submittedName>
</protein>
<sequence length="123" mass="13317">MGLAGTATFGGDAGTLLFRVAIASSDDGSDPGAAARNLLDGDTDAADAAHRSFWKRFHAQSRVSLEDKALEDYWKFGVYALGCATAPRTMPPAICRAEWNMSRCAAWCGDYHFNTNLQQALWP</sequence>
<organism evidence="2">
    <name type="scientific">uncultured Paenibacillus sp</name>
    <dbReference type="NCBI Taxonomy" id="227322"/>
    <lineage>
        <taxon>Bacteria</taxon>
        <taxon>Bacillati</taxon>
        <taxon>Bacillota</taxon>
        <taxon>Bacilli</taxon>
        <taxon>Bacillales</taxon>
        <taxon>Paenibacillaceae</taxon>
        <taxon>Paenibacillus</taxon>
        <taxon>environmental samples</taxon>
    </lineage>
</organism>
<dbReference type="Pfam" id="PF22124">
    <property type="entry name" value="Glyco_hydro_95_cat"/>
    <property type="match status" value="1"/>
</dbReference>
<feature type="non-terminal residue" evidence="2">
    <location>
        <position position="123"/>
    </location>
</feature>
<feature type="domain" description="Glycosyl hydrolase family 95 catalytic" evidence="1">
    <location>
        <begin position="49"/>
        <end position="123"/>
    </location>
</feature>
<dbReference type="AlphaFoldDB" id="A0A060BRN7"/>
<reference evidence="2" key="1">
    <citation type="journal article" date="2013" name="Environ. Microbiol.">
        <title>Seasonally variable intestinal metagenomes of the red palm weevil (Rhynchophorus ferrugineus).</title>
        <authorList>
            <person name="Jia S."/>
            <person name="Zhang X."/>
            <person name="Zhang G."/>
            <person name="Yin A."/>
            <person name="Zhang S."/>
            <person name="Li F."/>
            <person name="Wang L."/>
            <person name="Zhao D."/>
            <person name="Yun Q."/>
            <person name="Tala"/>
            <person name="Wang J."/>
            <person name="Sun G."/>
            <person name="Baabdullah M."/>
            <person name="Yu X."/>
            <person name="Hu S."/>
            <person name="Al-Mssallem I.S."/>
            <person name="Yu J."/>
        </authorList>
    </citation>
    <scope>NUCLEOTIDE SEQUENCE</scope>
</reference>
<accession>A0A060BRN7</accession>
<dbReference type="InterPro" id="IPR012341">
    <property type="entry name" value="6hp_glycosidase-like_sf"/>
</dbReference>
<evidence type="ECO:0000259" key="1">
    <source>
        <dbReference type="Pfam" id="PF22124"/>
    </source>
</evidence>
<proteinExistence type="predicted"/>
<dbReference type="Gene3D" id="1.50.10.10">
    <property type="match status" value="1"/>
</dbReference>
<evidence type="ECO:0000313" key="2">
    <source>
        <dbReference type="EMBL" id="AIA85619.1"/>
    </source>
</evidence>
<dbReference type="GO" id="GO:0005975">
    <property type="term" value="P:carbohydrate metabolic process"/>
    <property type="evidence" value="ECO:0007669"/>
    <property type="project" value="InterPro"/>
</dbReference>